<evidence type="ECO:0000256" key="3">
    <source>
        <dbReference type="ARBA" id="ARBA00022676"/>
    </source>
</evidence>
<dbReference type="PROSITE" id="PS52029">
    <property type="entry name" value="LD_TPASE"/>
    <property type="match status" value="1"/>
</dbReference>
<dbReference type="GO" id="GO:0071972">
    <property type="term" value="F:peptidoglycan L,D-transpeptidase activity"/>
    <property type="evidence" value="ECO:0007669"/>
    <property type="project" value="TreeGrafter"/>
</dbReference>
<evidence type="ECO:0000256" key="6">
    <source>
        <dbReference type="ARBA" id="ARBA00022960"/>
    </source>
</evidence>
<evidence type="ECO:0000256" key="7">
    <source>
        <dbReference type="ARBA" id="ARBA00022984"/>
    </source>
</evidence>
<evidence type="ECO:0000256" key="2">
    <source>
        <dbReference type="ARBA" id="ARBA00005992"/>
    </source>
</evidence>
<evidence type="ECO:0000256" key="5">
    <source>
        <dbReference type="ARBA" id="ARBA00022801"/>
    </source>
</evidence>
<dbReference type="FunFam" id="2.40.440.10:FF:000002">
    <property type="entry name" value="L,D-transpeptidase ErfK/SrfK"/>
    <property type="match status" value="1"/>
</dbReference>
<evidence type="ECO:0000313" key="12">
    <source>
        <dbReference type="EMBL" id="SHJ32342.1"/>
    </source>
</evidence>
<keyword evidence="10" id="KW-0732">Signal</keyword>
<dbReference type="GO" id="GO:0016757">
    <property type="term" value="F:glycosyltransferase activity"/>
    <property type="evidence" value="ECO:0007669"/>
    <property type="project" value="UniProtKB-KW"/>
</dbReference>
<dbReference type="Proteomes" id="UP000189935">
    <property type="component" value="Chromosome I"/>
</dbReference>
<evidence type="ECO:0000256" key="10">
    <source>
        <dbReference type="SAM" id="SignalP"/>
    </source>
</evidence>
<dbReference type="PROSITE" id="PS51257">
    <property type="entry name" value="PROKAR_LIPOPROTEIN"/>
    <property type="match status" value="1"/>
</dbReference>
<evidence type="ECO:0000256" key="9">
    <source>
        <dbReference type="PROSITE-ProRule" id="PRU01373"/>
    </source>
</evidence>
<gene>
    <name evidence="12" type="ORF">SAMN05444159_0310</name>
</gene>
<feature type="chain" id="PRO_5012296780" evidence="10">
    <location>
        <begin position="20"/>
        <end position="219"/>
    </location>
</feature>
<dbReference type="CDD" id="cd16913">
    <property type="entry name" value="YkuD_like"/>
    <property type="match status" value="1"/>
</dbReference>
<dbReference type="Pfam" id="PF03734">
    <property type="entry name" value="YkuD"/>
    <property type="match status" value="1"/>
</dbReference>
<proteinExistence type="inferred from homology"/>
<name>A0A1M6ICZ4_9BRAD</name>
<keyword evidence="3" id="KW-0328">Glycosyltransferase</keyword>
<dbReference type="InterPro" id="IPR038063">
    <property type="entry name" value="Transpep_catalytic_dom"/>
</dbReference>
<keyword evidence="6 9" id="KW-0133">Cell shape</keyword>
<keyword evidence="5" id="KW-0378">Hydrolase</keyword>
<accession>A0A1M6ICZ4</accession>
<dbReference type="PANTHER" id="PTHR30582">
    <property type="entry name" value="L,D-TRANSPEPTIDASE"/>
    <property type="match status" value="1"/>
</dbReference>
<dbReference type="GO" id="GO:0018104">
    <property type="term" value="P:peptidoglycan-protein cross-linking"/>
    <property type="evidence" value="ECO:0007669"/>
    <property type="project" value="TreeGrafter"/>
</dbReference>
<dbReference type="SUPFAM" id="SSF141523">
    <property type="entry name" value="L,D-transpeptidase catalytic domain-like"/>
    <property type="match status" value="1"/>
</dbReference>
<sequence length="219" mass="23687">MPSSRLALLLMGLVGLALGGCMQATLAPSSDASFTPRDRQLLAHPPYARADIPESYRRHIVDYSRREAPGTILVDTESRFLYYVLPAGKAIRYGVAVGEEAMAFSGVATVGKMAEWPDWIPTPEIQARLGPYPPRIAGGPANPLGARALYLYEGNKDTLYRIHGTNQPEYIGQAISSGCIRMTNEDVIDLFDRVRQGATVVVLPPGRSAWNGPIAGPHG</sequence>
<reference evidence="12 13" key="1">
    <citation type="submission" date="2016-11" db="EMBL/GenBank/DDBJ databases">
        <authorList>
            <person name="Jaros S."/>
            <person name="Januszkiewicz K."/>
            <person name="Wedrychowicz H."/>
        </authorList>
    </citation>
    <scope>NUCLEOTIDE SEQUENCE [LARGE SCALE GENOMIC DNA]</scope>
    <source>
        <strain evidence="12 13">GAS499</strain>
    </source>
</reference>
<dbReference type="GO" id="GO:0071555">
    <property type="term" value="P:cell wall organization"/>
    <property type="evidence" value="ECO:0007669"/>
    <property type="project" value="UniProtKB-UniRule"/>
</dbReference>
<evidence type="ECO:0000259" key="11">
    <source>
        <dbReference type="PROSITE" id="PS52029"/>
    </source>
</evidence>
<feature type="domain" description="L,D-TPase catalytic" evidence="11">
    <location>
        <begin position="70"/>
        <end position="203"/>
    </location>
</feature>
<comment type="similarity">
    <text evidence="2">Belongs to the YkuD family.</text>
</comment>
<dbReference type="GO" id="GO:0008360">
    <property type="term" value="P:regulation of cell shape"/>
    <property type="evidence" value="ECO:0007669"/>
    <property type="project" value="UniProtKB-UniRule"/>
</dbReference>
<feature type="active site" description="Nucleophile" evidence="9">
    <location>
        <position position="179"/>
    </location>
</feature>
<evidence type="ECO:0000313" key="13">
    <source>
        <dbReference type="Proteomes" id="UP000189935"/>
    </source>
</evidence>
<feature type="active site" description="Proton donor/acceptor" evidence="9">
    <location>
        <position position="163"/>
    </location>
</feature>
<dbReference type="InterPro" id="IPR050979">
    <property type="entry name" value="LD-transpeptidase"/>
</dbReference>
<keyword evidence="4" id="KW-0808">Transferase</keyword>
<dbReference type="Gene3D" id="2.40.440.10">
    <property type="entry name" value="L,D-transpeptidase catalytic domain-like"/>
    <property type="match status" value="1"/>
</dbReference>
<dbReference type="GO" id="GO:0005576">
    <property type="term" value="C:extracellular region"/>
    <property type="evidence" value="ECO:0007669"/>
    <property type="project" value="TreeGrafter"/>
</dbReference>
<dbReference type="EMBL" id="LT670844">
    <property type="protein sequence ID" value="SHJ32342.1"/>
    <property type="molecule type" value="Genomic_DNA"/>
</dbReference>
<evidence type="ECO:0000256" key="1">
    <source>
        <dbReference type="ARBA" id="ARBA00004752"/>
    </source>
</evidence>
<protein>
    <submittedName>
        <fullName evidence="12">L,D-transpeptidase catalytic domain</fullName>
    </submittedName>
</protein>
<dbReference type="AlphaFoldDB" id="A0A1M6ICZ4"/>
<dbReference type="PANTHER" id="PTHR30582:SF24">
    <property type="entry name" value="L,D-TRANSPEPTIDASE ERFK_SRFK-RELATED"/>
    <property type="match status" value="1"/>
</dbReference>
<comment type="pathway">
    <text evidence="1 9">Cell wall biogenesis; peptidoglycan biosynthesis.</text>
</comment>
<evidence type="ECO:0000256" key="8">
    <source>
        <dbReference type="ARBA" id="ARBA00023316"/>
    </source>
</evidence>
<feature type="signal peptide" evidence="10">
    <location>
        <begin position="1"/>
        <end position="19"/>
    </location>
</feature>
<dbReference type="OrthoDB" id="9813664at2"/>
<dbReference type="InterPro" id="IPR005490">
    <property type="entry name" value="LD_TPept_cat_dom"/>
</dbReference>
<keyword evidence="7 9" id="KW-0573">Peptidoglycan synthesis</keyword>
<organism evidence="12 13">
    <name type="scientific">Bradyrhizobium lablabi</name>
    <dbReference type="NCBI Taxonomy" id="722472"/>
    <lineage>
        <taxon>Bacteria</taxon>
        <taxon>Pseudomonadati</taxon>
        <taxon>Pseudomonadota</taxon>
        <taxon>Alphaproteobacteria</taxon>
        <taxon>Hyphomicrobiales</taxon>
        <taxon>Nitrobacteraceae</taxon>
        <taxon>Bradyrhizobium</taxon>
    </lineage>
</organism>
<dbReference type="UniPathway" id="UPA00219"/>
<evidence type="ECO:0000256" key="4">
    <source>
        <dbReference type="ARBA" id="ARBA00022679"/>
    </source>
</evidence>
<keyword evidence="8 9" id="KW-0961">Cell wall biogenesis/degradation</keyword>